<dbReference type="PROSITE" id="PS50089">
    <property type="entry name" value="ZF_RING_2"/>
    <property type="match status" value="1"/>
</dbReference>
<proteinExistence type="predicted"/>
<evidence type="ECO:0000259" key="11">
    <source>
        <dbReference type="PROSITE" id="PS50089"/>
    </source>
</evidence>
<evidence type="ECO:0000313" key="13">
    <source>
        <dbReference type="Proteomes" id="UP001177209"/>
    </source>
</evidence>
<feature type="region of interest" description="Disordered" evidence="10">
    <location>
        <begin position="213"/>
        <end position="334"/>
    </location>
</feature>
<dbReference type="Proteomes" id="UP001177209">
    <property type="component" value="Unassembled WGS sequence"/>
</dbReference>
<keyword evidence="13" id="KW-1185">Reference proteome</keyword>
<evidence type="ECO:0000256" key="9">
    <source>
        <dbReference type="PROSITE-ProRule" id="PRU00175"/>
    </source>
</evidence>
<dbReference type="PANTHER" id="PTHR46077">
    <property type="entry name" value="E3 UBIQUITIN-PROTEIN LIGASE TOPORS"/>
    <property type="match status" value="1"/>
</dbReference>
<dbReference type="Gene3D" id="3.30.40.10">
    <property type="entry name" value="Zinc/RING finger domain, C3HC4 (zinc finger)"/>
    <property type="match status" value="1"/>
</dbReference>
<keyword evidence="3" id="KW-0808">Transferase</keyword>
<dbReference type="GO" id="GO:0000209">
    <property type="term" value="P:protein polyubiquitination"/>
    <property type="evidence" value="ECO:0007669"/>
    <property type="project" value="TreeGrafter"/>
</dbReference>
<feature type="non-terminal residue" evidence="12">
    <location>
        <position position="1"/>
    </location>
</feature>
<evidence type="ECO:0000256" key="3">
    <source>
        <dbReference type="ARBA" id="ARBA00022679"/>
    </source>
</evidence>
<dbReference type="EMBL" id="JAHCLZ010009202">
    <property type="protein sequence ID" value="KAK1192086.1"/>
    <property type="molecule type" value="Genomic_DNA"/>
</dbReference>
<gene>
    <name evidence="12" type="primary">Topors_3</name>
    <name evidence="12" type="ORF">KCX86_0004063</name>
</gene>
<comment type="caution">
    <text evidence="12">The sequence shown here is derived from an EMBL/GenBank/DDBJ whole genome shotgun (WGS) entry which is preliminary data.</text>
</comment>
<dbReference type="InterPro" id="IPR017907">
    <property type="entry name" value="Znf_RING_CS"/>
</dbReference>
<keyword evidence="7" id="KW-0805">Transcription regulation</keyword>
<dbReference type="PROSITE" id="PS00518">
    <property type="entry name" value="ZF_RING_1"/>
    <property type="match status" value="1"/>
</dbReference>
<feature type="compositionally biased region" description="Low complexity" evidence="10">
    <location>
        <begin position="291"/>
        <end position="300"/>
    </location>
</feature>
<evidence type="ECO:0000313" key="12">
    <source>
        <dbReference type="EMBL" id="KAK1192086.1"/>
    </source>
</evidence>
<keyword evidence="5 9" id="KW-0863">Zinc-finger</keyword>
<evidence type="ECO:0000256" key="4">
    <source>
        <dbReference type="ARBA" id="ARBA00022723"/>
    </source>
</evidence>
<evidence type="ECO:0000256" key="6">
    <source>
        <dbReference type="ARBA" id="ARBA00022833"/>
    </source>
</evidence>
<dbReference type="GO" id="GO:0006513">
    <property type="term" value="P:protein monoubiquitination"/>
    <property type="evidence" value="ECO:0007669"/>
    <property type="project" value="TreeGrafter"/>
</dbReference>
<dbReference type="GO" id="GO:0061630">
    <property type="term" value="F:ubiquitin protein ligase activity"/>
    <property type="evidence" value="ECO:0007669"/>
    <property type="project" value="UniProtKB-EC"/>
</dbReference>
<dbReference type="CDD" id="cd23130">
    <property type="entry name" value="RING-HC_EHV1-like"/>
    <property type="match status" value="1"/>
</dbReference>
<evidence type="ECO:0000256" key="5">
    <source>
        <dbReference type="ARBA" id="ARBA00022771"/>
    </source>
</evidence>
<dbReference type="GO" id="GO:0016874">
    <property type="term" value="F:ligase activity"/>
    <property type="evidence" value="ECO:0007669"/>
    <property type="project" value="UniProtKB-KW"/>
</dbReference>
<reference evidence="12" key="1">
    <citation type="submission" date="2021-05" db="EMBL/GenBank/DDBJ databases">
        <title>A comprehensive genomic history of the evolution of penguins.</title>
        <authorList>
            <person name="Bi X."/>
        </authorList>
    </citation>
    <scope>NUCLEOTIDE SEQUENCE</scope>
    <source>
        <strain evidence="12">Gentoo_SouthGeorgia</strain>
        <tissue evidence="12">Blood</tissue>
    </source>
</reference>
<dbReference type="Pfam" id="PF13923">
    <property type="entry name" value="zf-C3HC4_2"/>
    <property type="match status" value="1"/>
</dbReference>
<evidence type="ECO:0000256" key="1">
    <source>
        <dbReference type="ARBA" id="ARBA00000900"/>
    </source>
</evidence>
<dbReference type="EC" id="2.3.2.27" evidence="2"/>
<organism evidence="12 13">
    <name type="scientific">Pygoscelis papua</name>
    <name type="common">Gentoo penguin</name>
    <dbReference type="NCBI Taxonomy" id="30457"/>
    <lineage>
        <taxon>Eukaryota</taxon>
        <taxon>Metazoa</taxon>
        <taxon>Chordata</taxon>
        <taxon>Craniata</taxon>
        <taxon>Vertebrata</taxon>
        <taxon>Euteleostomi</taxon>
        <taxon>Archelosauria</taxon>
        <taxon>Archosauria</taxon>
        <taxon>Dinosauria</taxon>
        <taxon>Saurischia</taxon>
        <taxon>Theropoda</taxon>
        <taxon>Coelurosauria</taxon>
        <taxon>Aves</taxon>
        <taxon>Neognathae</taxon>
        <taxon>Neoaves</taxon>
        <taxon>Aequornithes</taxon>
        <taxon>Sphenisciformes</taxon>
        <taxon>Spheniscidae</taxon>
        <taxon>Pygoscelis</taxon>
    </lineage>
</organism>
<feature type="domain" description="RING-type" evidence="11">
    <location>
        <begin position="9"/>
        <end position="48"/>
    </location>
</feature>
<dbReference type="SMART" id="SM00184">
    <property type="entry name" value="RING"/>
    <property type="match status" value="1"/>
</dbReference>
<sequence length="334" mass="36091">MATASEDRCPICLDTWDNAACTMPCLHRFCFNCIRRWAEIKPECPLCKRRVTSIRHSLRGDEFEEFPIRPPAASLGSAQEEGAYRLPAPRASREHQPWNPDPGFVGGLSPWTWGSLFRNHPDLFQPLRPWLRQELGRIFGEGRSEALMLEHMIQNVLPVMGLHEADLVESLQADLGSRTTAFVQGLIRSAVERCRRAAYHLLVRDGIRGQELSPAASRGGQELSPVASTSSAASRGGTPVPGPVHSSSAAAADADELPGTSTAALRGGPSCPSVPAPIPGEQEELHKEPGEAAAGASAPSQARGCSRRGPRRPLKRKASSSEDSAAPARKPPRR</sequence>
<evidence type="ECO:0000256" key="8">
    <source>
        <dbReference type="ARBA" id="ARBA00023163"/>
    </source>
</evidence>
<dbReference type="AlphaFoldDB" id="A0AA40GTR6"/>
<keyword evidence="6" id="KW-0862">Zinc</keyword>
<accession>A0AA40GTR6</accession>
<evidence type="ECO:0000256" key="10">
    <source>
        <dbReference type="SAM" id="MobiDB-lite"/>
    </source>
</evidence>
<dbReference type="InterPro" id="IPR001841">
    <property type="entry name" value="Znf_RING"/>
</dbReference>
<keyword evidence="12" id="KW-0436">Ligase</keyword>
<feature type="non-terminal residue" evidence="12">
    <location>
        <position position="334"/>
    </location>
</feature>
<name>A0AA40GTR6_PYGPA</name>
<feature type="compositionally biased region" description="Basic residues" evidence="10">
    <location>
        <begin position="305"/>
        <end position="318"/>
    </location>
</feature>
<keyword evidence="8" id="KW-0804">Transcription</keyword>
<dbReference type="InterPro" id="IPR013083">
    <property type="entry name" value="Znf_RING/FYVE/PHD"/>
</dbReference>
<protein>
    <recommendedName>
        <fullName evidence="2">RING-type E3 ubiquitin transferase</fullName>
        <ecNumber evidence="2">2.3.2.27</ecNumber>
    </recommendedName>
</protein>
<evidence type="ECO:0000256" key="7">
    <source>
        <dbReference type="ARBA" id="ARBA00023015"/>
    </source>
</evidence>
<dbReference type="GO" id="GO:0008270">
    <property type="term" value="F:zinc ion binding"/>
    <property type="evidence" value="ECO:0007669"/>
    <property type="project" value="UniProtKB-KW"/>
</dbReference>
<dbReference type="SUPFAM" id="SSF57850">
    <property type="entry name" value="RING/U-box"/>
    <property type="match status" value="1"/>
</dbReference>
<keyword evidence="4" id="KW-0479">Metal-binding</keyword>
<comment type="catalytic activity">
    <reaction evidence="1">
        <text>S-ubiquitinyl-[E2 ubiquitin-conjugating enzyme]-L-cysteine + [acceptor protein]-L-lysine = [E2 ubiquitin-conjugating enzyme]-L-cysteine + N(6)-ubiquitinyl-[acceptor protein]-L-lysine.</text>
        <dbReference type="EC" id="2.3.2.27"/>
    </reaction>
</comment>
<evidence type="ECO:0000256" key="2">
    <source>
        <dbReference type="ARBA" id="ARBA00012483"/>
    </source>
</evidence>
<dbReference type="PANTHER" id="PTHR46077:SF1">
    <property type="entry name" value="TOP1 BINDING ARGININE_SERINE RICH PROTEIN, E3 UBIQUITIN LIGASE"/>
    <property type="match status" value="1"/>
</dbReference>